<gene>
    <name evidence="2" type="ORF">KR093_003918</name>
</gene>
<dbReference type="EMBL" id="JAJJHW010000676">
    <property type="protein sequence ID" value="KAH8384975.1"/>
    <property type="molecule type" value="Genomic_DNA"/>
</dbReference>
<feature type="signal peptide" evidence="1">
    <location>
        <begin position="1"/>
        <end position="17"/>
    </location>
</feature>
<dbReference type="AlphaFoldDB" id="A0AAD4K924"/>
<feature type="non-terminal residue" evidence="2">
    <location>
        <position position="1"/>
    </location>
</feature>
<evidence type="ECO:0000313" key="2">
    <source>
        <dbReference type="EMBL" id="KAH8384975.1"/>
    </source>
</evidence>
<protein>
    <submittedName>
        <fullName evidence="2">Uncharacterized protein</fullName>
    </submittedName>
</protein>
<proteinExistence type="predicted"/>
<feature type="chain" id="PRO_5042014364" evidence="1">
    <location>
        <begin position="18"/>
        <end position="118"/>
    </location>
</feature>
<sequence length="118" mass="12212">NCVTVLVLITTLSACSADVSHLSLPRGYLPSLSGASGYAYSSYPSYSGSGYSSTGYYSGSGVGSGYASPLVSSGYNSYASVPQYNNYATPSRTYLPPATSYGYSGLDTKYAANGGYIY</sequence>
<evidence type="ECO:0000313" key="3">
    <source>
        <dbReference type="Proteomes" id="UP001200034"/>
    </source>
</evidence>
<keyword evidence="1" id="KW-0732">Signal</keyword>
<dbReference type="Proteomes" id="UP001200034">
    <property type="component" value="Unassembled WGS sequence"/>
</dbReference>
<comment type="caution">
    <text evidence="2">The sequence shown here is derived from an EMBL/GenBank/DDBJ whole genome shotgun (WGS) entry which is preliminary data.</text>
</comment>
<organism evidence="2 3">
    <name type="scientific">Drosophila rubida</name>
    <dbReference type="NCBI Taxonomy" id="30044"/>
    <lineage>
        <taxon>Eukaryota</taxon>
        <taxon>Metazoa</taxon>
        <taxon>Ecdysozoa</taxon>
        <taxon>Arthropoda</taxon>
        <taxon>Hexapoda</taxon>
        <taxon>Insecta</taxon>
        <taxon>Pterygota</taxon>
        <taxon>Neoptera</taxon>
        <taxon>Endopterygota</taxon>
        <taxon>Diptera</taxon>
        <taxon>Brachycera</taxon>
        <taxon>Muscomorpha</taxon>
        <taxon>Ephydroidea</taxon>
        <taxon>Drosophilidae</taxon>
        <taxon>Drosophila</taxon>
    </lineage>
</organism>
<reference evidence="2" key="1">
    <citation type="journal article" date="2021" name="Mol. Ecol. Resour.">
        <title>Phylogenomic analyses of the genus Drosophila reveals genomic signals of climate adaptation.</title>
        <authorList>
            <person name="Li F."/>
            <person name="Rane R.V."/>
            <person name="Luria V."/>
            <person name="Xiong Z."/>
            <person name="Chen J."/>
            <person name="Li Z."/>
            <person name="Catullo R.A."/>
            <person name="Griffin P.C."/>
            <person name="Schiffer M."/>
            <person name="Pearce S."/>
            <person name="Lee S.F."/>
            <person name="McElroy K."/>
            <person name="Stocker A."/>
            <person name="Shirriffs J."/>
            <person name="Cockerell F."/>
            <person name="Coppin C."/>
            <person name="Sgro C.M."/>
            <person name="Karger A."/>
            <person name="Cain J.W."/>
            <person name="Weber J.A."/>
            <person name="Santpere G."/>
            <person name="Kirschner M.W."/>
            <person name="Hoffmann A.A."/>
            <person name="Oakeshott J.G."/>
            <person name="Zhang G."/>
        </authorList>
    </citation>
    <scope>NUCLEOTIDE SEQUENCE</scope>
    <source>
        <strain evidence="2">BGI-SZ-2011g</strain>
    </source>
</reference>
<name>A0AAD4K924_9MUSC</name>
<keyword evidence="3" id="KW-1185">Reference proteome</keyword>
<evidence type="ECO:0000256" key="1">
    <source>
        <dbReference type="SAM" id="SignalP"/>
    </source>
</evidence>
<accession>A0AAD4K924</accession>